<feature type="region of interest" description="Disordered" evidence="5">
    <location>
        <begin position="577"/>
        <end position="598"/>
    </location>
</feature>
<protein>
    <recommendedName>
        <fullName evidence="10">RanBP-type and C3HC4-type zinc finger-containing protein 1</fullName>
    </recommendedName>
</protein>
<feature type="compositionally biased region" description="Low complexity" evidence="5">
    <location>
        <begin position="760"/>
        <end position="773"/>
    </location>
</feature>
<feature type="compositionally biased region" description="Low complexity" evidence="5">
    <location>
        <begin position="628"/>
        <end position="640"/>
    </location>
</feature>
<feature type="compositionally biased region" description="Pro residues" evidence="5">
    <location>
        <begin position="712"/>
        <end position="759"/>
    </location>
</feature>
<keyword evidence="9" id="KW-1185">Reference proteome</keyword>
<evidence type="ECO:0000313" key="9">
    <source>
        <dbReference type="Proteomes" id="UP001055712"/>
    </source>
</evidence>
<organism evidence="8 9">
    <name type="scientific">Chlorella vulgaris</name>
    <name type="common">Green alga</name>
    <dbReference type="NCBI Taxonomy" id="3077"/>
    <lineage>
        <taxon>Eukaryota</taxon>
        <taxon>Viridiplantae</taxon>
        <taxon>Chlorophyta</taxon>
        <taxon>core chlorophytes</taxon>
        <taxon>Trebouxiophyceae</taxon>
        <taxon>Chlorellales</taxon>
        <taxon>Chlorellaceae</taxon>
        <taxon>Chlorella clade</taxon>
        <taxon>Chlorella</taxon>
    </lineage>
</organism>
<accession>A0A9D4TVM6</accession>
<dbReference type="PRINTS" id="PR01217">
    <property type="entry name" value="PRICHEXTENSN"/>
</dbReference>
<feature type="region of interest" description="Disordered" evidence="5">
    <location>
        <begin position="695"/>
        <end position="908"/>
    </location>
</feature>
<dbReference type="OrthoDB" id="2017782at2759"/>
<feature type="region of interest" description="Disordered" evidence="5">
    <location>
        <begin position="928"/>
        <end position="967"/>
    </location>
</feature>
<dbReference type="Proteomes" id="UP001055712">
    <property type="component" value="Unassembled WGS sequence"/>
</dbReference>
<evidence type="ECO:0000256" key="2">
    <source>
        <dbReference type="ARBA" id="ARBA00022771"/>
    </source>
</evidence>
<evidence type="ECO:0000259" key="7">
    <source>
        <dbReference type="PROSITE" id="PS50199"/>
    </source>
</evidence>
<dbReference type="InterPro" id="IPR001841">
    <property type="entry name" value="Znf_RING"/>
</dbReference>
<dbReference type="SUPFAM" id="SSF57850">
    <property type="entry name" value="RING/U-box"/>
    <property type="match status" value="1"/>
</dbReference>
<feature type="compositionally biased region" description="Low complexity" evidence="5">
    <location>
        <begin position="785"/>
        <end position="827"/>
    </location>
</feature>
<dbReference type="InterPro" id="IPR001876">
    <property type="entry name" value="Znf_RanBP2"/>
</dbReference>
<keyword evidence="1" id="KW-0479">Metal-binding</keyword>
<dbReference type="PROSITE" id="PS01358">
    <property type="entry name" value="ZF_RANBP2_1"/>
    <property type="match status" value="1"/>
</dbReference>
<reference evidence="8" key="1">
    <citation type="journal article" date="2019" name="Plant J.">
        <title>Chlorella vulgaris genome assembly and annotation reveals the molecular basis for metabolic acclimation to high light conditions.</title>
        <authorList>
            <person name="Cecchin M."/>
            <person name="Marcolungo L."/>
            <person name="Rossato M."/>
            <person name="Girolomoni L."/>
            <person name="Cosentino E."/>
            <person name="Cuine S."/>
            <person name="Li-Beisson Y."/>
            <person name="Delledonne M."/>
            <person name="Ballottari M."/>
        </authorList>
    </citation>
    <scope>NUCLEOTIDE SEQUENCE</scope>
    <source>
        <strain evidence="8">211/11P</strain>
    </source>
</reference>
<evidence type="ECO:0008006" key="10">
    <source>
        <dbReference type="Google" id="ProtNLM"/>
    </source>
</evidence>
<sequence>MSVWGVAKAWGGNAKSADRAKLPKGTEACHICGDDEMVEIKLCPCQHEICLECCNNMRAQIVFKSDVGLKCPFCRNFIDGFTDMAGRGDTIADLVEANRAARKSMVARKAGVEKTISTSVPNPQRLVPPVAPRAAAQQAPDSSWTCSSCRHVNGGNRAGCSRCCAPNQAYTRGTSSKDPLQCNEEDIVRAACERFHPGLNRAFLEAGLPWLNGSINGAPETIRRALKAKGHERLMRVIYLLTAGGHLERVALDVYGNFAVQNLIEAAHKLRVEAYALSKQKSLPVEDFPSLPPGCPCTAMMAYSELLKALALAMHNLSMRDKGVHALVKLVDTGSTLEAVYLAEQATPLMLDWMGSKDGILFAVKLIHRLAQSAADGSPPPKVTEALTHVAEVFLQHSRVLMQAAKGQNLGPALVDIIRGTLPHLAAFKVGYQLAINAPSLTCTSTGVHTLELLTEVKGATLRCREIVRDICCYTARSLQGQFGQLATRSEQGGQRLVRALITSLASNREDQWVRQMAGELVAAAAEFAGNREAVEVLCHCLSLPLWTPQDLQQHWQALERSPLQVAELQSEVQALKAGQPQLPGRQHSQLSGIQPSSPVEALRRFPAYLTETSSQPLRHSMLRKPEQQQQQQQQQQGQAKPPPPGFGGAAVPPTAAAGQGSKPPPPGFAAPSAGPAAAAPGSNGMLLFSNVAQVPMPYGGSSSSTMAEQAPVPPPQPPPPKPPTGPALAAPAPPPPPPPPPQPPPASVPASAPPPAGPPSASLQAPAEAQAQAPPPLPLPPRPLDAAGASSAVPLFTQPQLQQPQFQQPQQPQQQPQFQQPQQQLLPPAPTAPEGLLPPPSFQLPPPQLQQQQQQQLLPSHQQGLLSLPPHLQQLGYGGSSSFGSAPGPATPPLRQQQPPPLHPTQLFPQLFGMAAPAPSAAPAVAPACLTHPSKPALHHPPLPLHQQSQQQQQQPANPGPEGAFGGFATIAEMLSELTATSAPQPIAAVPPSAPAPYRPAYRPQGAALPAAATVPAPASSLRPFAAPAAAAAAAPVPPPDPPRSYSQQLQPVPVEQAGSVGWACGVCSYSHEGSEAGFLCCAMCGSPQC</sequence>
<proteinExistence type="predicted"/>
<feature type="compositionally biased region" description="Polar residues" evidence="5">
    <location>
        <begin position="587"/>
        <end position="598"/>
    </location>
</feature>
<dbReference type="PROSITE" id="PS50199">
    <property type="entry name" value="ZF_RANBP2_2"/>
    <property type="match status" value="1"/>
</dbReference>
<feature type="domain" description="RanBP2-type" evidence="7">
    <location>
        <begin position="140"/>
        <end position="169"/>
    </location>
</feature>
<reference evidence="8" key="2">
    <citation type="submission" date="2020-11" db="EMBL/GenBank/DDBJ databases">
        <authorList>
            <person name="Cecchin M."/>
            <person name="Marcolungo L."/>
            <person name="Rossato M."/>
            <person name="Girolomoni L."/>
            <person name="Cosentino E."/>
            <person name="Cuine S."/>
            <person name="Li-Beisson Y."/>
            <person name="Delledonne M."/>
            <person name="Ballottari M."/>
        </authorList>
    </citation>
    <scope>NUCLEOTIDE SEQUENCE</scope>
    <source>
        <strain evidence="8">211/11P</strain>
        <tissue evidence="8">Whole cell</tissue>
    </source>
</reference>
<gene>
    <name evidence="8" type="ORF">D9Q98_002133</name>
</gene>
<evidence type="ECO:0000256" key="3">
    <source>
        <dbReference type="ARBA" id="ARBA00022833"/>
    </source>
</evidence>
<dbReference type="PANTHER" id="PTHR45725:SF18">
    <property type="entry name" value="ORC1-LIKE AAA ATPASE DOMAIN-CONTAINING PROTEIN"/>
    <property type="match status" value="1"/>
</dbReference>
<dbReference type="Gene3D" id="3.30.40.10">
    <property type="entry name" value="Zinc/RING finger domain, C3HC4 (zinc finger)"/>
    <property type="match status" value="1"/>
</dbReference>
<feature type="domain" description="RING-type" evidence="6">
    <location>
        <begin position="29"/>
        <end position="75"/>
    </location>
</feature>
<evidence type="ECO:0000259" key="6">
    <source>
        <dbReference type="PROSITE" id="PS50089"/>
    </source>
</evidence>
<feature type="compositionally biased region" description="Pro residues" evidence="5">
    <location>
        <begin position="828"/>
        <end position="849"/>
    </location>
</feature>
<dbReference type="SMART" id="SM00184">
    <property type="entry name" value="RING"/>
    <property type="match status" value="1"/>
</dbReference>
<keyword evidence="2 4" id="KW-0863">Zinc-finger</keyword>
<evidence type="ECO:0000256" key="4">
    <source>
        <dbReference type="PROSITE-ProRule" id="PRU00322"/>
    </source>
</evidence>
<feature type="region of interest" description="Disordered" evidence="5">
    <location>
        <begin position="621"/>
        <end position="679"/>
    </location>
</feature>
<dbReference type="GO" id="GO:0008270">
    <property type="term" value="F:zinc ion binding"/>
    <property type="evidence" value="ECO:0007669"/>
    <property type="project" value="UniProtKB-KW"/>
</dbReference>
<feature type="compositionally biased region" description="Low complexity" evidence="5">
    <location>
        <begin position="883"/>
        <end position="898"/>
    </location>
</feature>
<feature type="compositionally biased region" description="Low complexity" evidence="5">
    <location>
        <begin position="670"/>
        <end position="679"/>
    </location>
</feature>
<evidence type="ECO:0000313" key="8">
    <source>
        <dbReference type="EMBL" id="KAI3436075.1"/>
    </source>
</evidence>
<dbReference type="PROSITE" id="PS50089">
    <property type="entry name" value="ZF_RING_2"/>
    <property type="match status" value="1"/>
</dbReference>
<evidence type="ECO:0000256" key="5">
    <source>
        <dbReference type="SAM" id="MobiDB-lite"/>
    </source>
</evidence>
<feature type="compositionally biased region" description="Low complexity" evidence="5">
    <location>
        <begin position="650"/>
        <end position="662"/>
    </location>
</feature>
<evidence type="ECO:0000256" key="1">
    <source>
        <dbReference type="ARBA" id="ARBA00022723"/>
    </source>
</evidence>
<dbReference type="AlphaFoldDB" id="A0A9D4TVM6"/>
<keyword evidence="3" id="KW-0862">Zinc</keyword>
<feature type="compositionally biased region" description="Low complexity" evidence="5">
    <location>
        <begin position="946"/>
        <end position="957"/>
    </location>
</feature>
<feature type="compositionally biased region" description="Pro residues" evidence="5">
    <location>
        <begin position="774"/>
        <end position="784"/>
    </location>
</feature>
<comment type="caution">
    <text evidence="8">The sequence shown here is derived from an EMBL/GenBank/DDBJ whole genome shotgun (WGS) entry which is preliminary data.</text>
</comment>
<dbReference type="InterPro" id="IPR013083">
    <property type="entry name" value="Znf_RING/FYVE/PHD"/>
</dbReference>
<name>A0A9D4TVM6_CHLVU</name>
<feature type="compositionally biased region" description="Low complexity" evidence="5">
    <location>
        <begin position="850"/>
        <end position="871"/>
    </location>
</feature>
<dbReference type="EMBL" id="SIDB01000002">
    <property type="protein sequence ID" value="KAI3436075.1"/>
    <property type="molecule type" value="Genomic_DNA"/>
</dbReference>
<dbReference type="InterPro" id="IPR051425">
    <property type="entry name" value="Formin_Homology"/>
</dbReference>
<dbReference type="PANTHER" id="PTHR45725">
    <property type="entry name" value="FORMIN HOMOLOGY 2 FAMILY MEMBER"/>
    <property type="match status" value="1"/>
</dbReference>